<dbReference type="SMART" id="SM00042">
    <property type="entry name" value="CUB"/>
    <property type="match status" value="5"/>
</dbReference>
<evidence type="ECO:0000256" key="3">
    <source>
        <dbReference type="PROSITE-ProRule" id="PRU00059"/>
    </source>
</evidence>
<dbReference type="AlphaFoldDB" id="A0A7R8ZR64"/>
<evidence type="ECO:0000313" key="4">
    <source>
        <dbReference type="EMBL" id="CAD7229147.1"/>
    </source>
</evidence>
<keyword evidence="1" id="KW-0677">Repeat</keyword>
<protein>
    <submittedName>
        <fullName evidence="4">Uncharacterized protein</fullName>
    </submittedName>
</protein>
<dbReference type="EMBL" id="OB661894">
    <property type="protein sequence ID" value="CAD7229147.1"/>
    <property type="molecule type" value="Genomic_DNA"/>
</dbReference>
<evidence type="ECO:0000256" key="2">
    <source>
        <dbReference type="ARBA" id="ARBA00023157"/>
    </source>
</evidence>
<dbReference type="Gene3D" id="2.60.120.290">
    <property type="entry name" value="Spermadhesin, CUB domain"/>
    <property type="match status" value="5"/>
</dbReference>
<dbReference type="PROSITE" id="PS01180">
    <property type="entry name" value="CUB"/>
    <property type="match status" value="4"/>
</dbReference>
<organism evidence="4">
    <name type="scientific">Cyprideis torosa</name>
    <dbReference type="NCBI Taxonomy" id="163714"/>
    <lineage>
        <taxon>Eukaryota</taxon>
        <taxon>Metazoa</taxon>
        <taxon>Ecdysozoa</taxon>
        <taxon>Arthropoda</taxon>
        <taxon>Crustacea</taxon>
        <taxon>Oligostraca</taxon>
        <taxon>Ostracoda</taxon>
        <taxon>Podocopa</taxon>
        <taxon>Podocopida</taxon>
        <taxon>Cytherocopina</taxon>
        <taxon>Cytheroidea</taxon>
        <taxon>Cytherideidae</taxon>
        <taxon>Cyprideis</taxon>
    </lineage>
</organism>
<gene>
    <name evidence="4" type="ORF">CTOB1V02_LOCUS7020</name>
</gene>
<sequence length="618" mass="67919">MILVHCDRNITTFPAIVASPTVTFPYTDYCIWFLTAPANRSLQIKFEALKTTRASIDCSYYYESVLVYDSHGSENLLGKFCGDHSENLPVITTHNSTASIDALISNQGGGSAEFKAIISLTFGPAQGCGGQLDVGATPIQLRSPDVSGNGAYDPDLQCDWILTGLPSKQLKIQFSIFDLEGRNAAGLCDNDYVEIHDGLDGHSLVIGRYCGQLLPTPIVGSSNWLFIRFVSNSANQMPGFVASVSNVDSPCGPSAINVTSTWQTISSPSYPAPYPPNTRCLWTIEVPPSASELQFEFQDLNLEPSPNCSKDFVLFHGAWEDLDHFADDVLVFCGQSRPPLWRHYAHPFKITFVSDGNANQYPGFRLSIRAEGCNRTYSEDSGSLKLAIQQGVCIYRISPSNGQARNVTVSLYITNLVFDDENECHNDKGLLVYDGSTEASPRLLNGSCDSSRTLHSTGPNLLLKFVSTSGGWMWMDYVVTDQGRGCGGNMSLLSTVSANFHSPFYPNLPNATSYDCTWNLQGRAGSSIQIRFEDFDVGDGPCTRNFLEVYFDSPTSRAATPFTRYCPTDVVSDTVLDRGTSNVRVHFVGRAGEIQGRGFKVQIYSHRIDQERLARRFG</sequence>
<dbReference type="PANTHER" id="PTHR24251">
    <property type="entry name" value="OVOCHYMASE-RELATED"/>
    <property type="match status" value="1"/>
</dbReference>
<dbReference type="InterPro" id="IPR035914">
    <property type="entry name" value="Sperma_CUB_dom_sf"/>
</dbReference>
<accession>A0A7R8ZR64</accession>
<keyword evidence="2" id="KW-1015">Disulfide bond</keyword>
<dbReference type="InterPro" id="IPR000859">
    <property type="entry name" value="CUB_dom"/>
</dbReference>
<name>A0A7R8ZR64_9CRUS</name>
<evidence type="ECO:0000256" key="1">
    <source>
        <dbReference type="ARBA" id="ARBA00022737"/>
    </source>
</evidence>
<dbReference type="OrthoDB" id="10009301at2759"/>
<comment type="caution">
    <text evidence="3">Lacks conserved residue(s) required for the propagation of feature annotation.</text>
</comment>
<proteinExistence type="predicted"/>
<reference evidence="4" key="1">
    <citation type="submission" date="2020-11" db="EMBL/GenBank/DDBJ databases">
        <authorList>
            <person name="Tran Van P."/>
        </authorList>
    </citation>
    <scope>NUCLEOTIDE SEQUENCE</scope>
</reference>
<dbReference type="Pfam" id="PF00431">
    <property type="entry name" value="CUB"/>
    <property type="match status" value="4"/>
</dbReference>
<dbReference type="FunFam" id="2.60.120.290:FF:000005">
    <property type="entry name" value="Procollagen C-endopeptidase enhancer 1"/>
    <property type="match status" value="1"/>
</dbReference>
<dbReference type="CDD" id="cd00041">
    <property type="entry name" value="CUB"/>
    <property type="match status" value="4"/>
</dbReference>
<dbReference type="SUPFAM" id="SSF49854">
    <property type="entry name" value="Spermadhesin, CUB domain"/>
    <property type="match status" value="5"/>
</dbReference>